<dbReference type="EMBL" id="NRRU01000071">
    <property type="protein sequence ID" value="MBK1714540.1"/>
    <property type="molecule type" value="Genomic_DNA"/>
</dbReference>
<comment type="caution">
    <text evidence="7">The sequence shown here is derived from an EMBL/GenBank/DDBJ whole genome shotgun (WGS) entry which is preliminary data.</text>
</comment>
<evidence type="ECO:0000256" key="4">
    <source>
        <dbReference type="PROSITE-ProRule" id="PRU00433"/>
    </source>
</evidence>
<feature type="signal peptide" evidence="5">
    <location>
        <begin position="1"/>
        <end position="36"/>
    </location>
</feature>
<dbReference type="Proteomes" id="UP001041814">
    <property type="component" value="Unassembled WGS sequence"/>
</dbReference>
<evidence type="ECO:0000313" key="7">
    <source>
        <dbReference type="EMBL" id="MBK1714540.1"/>
    </source>
</evidence>
<dbReference type="InterPro" id="IPR036909">
    <property type="entry name" value="Cyt_c-like_dom_sf"/>
</dbReference>
<feature type="chain" id="PRO_5045716266" evidence="5">
    <location>
        <begin position="37"/>
        <end position="143"/>
    </location>
</feature>
<dbReference type="PROSITE" id="PS51007">
    <property type="entry name" value="CYTC"/>
    <property type="match status" value="1"/>
</dbReference>
<sequence length="143" mass="15390">MNVPSTRTRFRLPSRAVLATCAVAAVAVLSALPVLAAPADLLARYAAEAGRAPDAARGQQWFHARHGGEWSCASCHGDQPTQDGRHASTGRTIAALAPAANPKRFSDEAKVEKWFRRNCKDVLERACTPAEKADVLAWLTTLK</sequence>
<dbReference type="InterPro" id="IPR015170">
    <property type="entry name" value="DUF1924_SHP"/>
</dbReference>
<evidence type="ECO:0000259" key="6">
    <source>
        <dbReference type="PROSITE" id="PS51007"/>
    </source>
</evidence>
<evidence type="ECO:0000256" key="2">
    <source>
        <dbReference type="ARBA" id="ARBA00022723"/>
    </source>
</evidence>
<name>A0ABS1E0T5_RUBGE</name>
<evidence type="ECO:0000256" key="5">
    <source>
        <dbReference type="SAM" id="SignalP"/>
    </source>
</evidence>
<keyword evidence="5" id="KW-0732">Signal</keyword>
<feature type="domain" description="Cytochrome c" evidence="6">
    <location>
        <begin position="53"/>
        <end position="143"/>
    </location>
</feature>
<keyword evidence="8" id="KW-1185">Reference proteome</keyword>
<gene>
    <name evidence="7" type="ORF">CKO43_17355</name>
</gene>
<keyword evidence="2 4" id="KW-0479">Metal-binding</keyword>
<reference evidence="7" key="1">
    <citation type="submission" date="2017-08" db="EMBL/GenBank/DDBJ databases">
        <authorList>
            <person name="Imhoff J.F."/>
            <person name="Rahn T."/>
            <person name="Kuenzel S."/>
            <person name="Neulinger S.C."/>
        </authorList>
    </citation>
    <scope>NUCLEOTIDE SEQUENCE</scope>
    <source>
        <strain evidence="7">IM 151</strain>
    </source>
</reference>
<evidence type="ECO:0000313" key="8">
    <source>
        <dbReference type="Proteomes" id="UP001041814"/>
    </source>
</evidence>
<protein>
    <submittedName>
        <fullName evidence="7">Cytochrome C</fullName>
    </submittedName>
</protein>
<reference evidence="7" key="2">
    <citation type="journal article" date="2020" name="Microorganisms">
        <title>Osmotic Adaptation and Compatible Solute Biosynthesis of Phototrophic Bacteria as Revealed from Genome Analyses.</title>
        <authorList>
            <person name="Imhoff J.F."/>
            <person name="Rahn T."/>
            <person name="Kunzel S."/>
            <person name="Keller A."/>
            <person name="Neulinger S.C."/>
        </authorList>
    </citation>
    <scope>NUCLEOTIDE SEQUENCE</scope>
    <source>
        <strain evidence="7">IM 151</strain>
    </source>
</reference>
<dbReference type="InterPro" id="IPR009056">
    <property type="entry name" value="Cyt_c-like_dom"/>
</dbReference>
<dbReference type="SUPFAM" id="SSF46626">
    <property type="entry name" value="Cytochrome c"/>
    <property type="match status" value="1"/>
</dbReference>
<dbReference type="Pfam" id="PF09086">
    <property type="entry name" value="DUF1924"/>
    <property type="match status" value="1"/>
</dbReference>
<accession>A0ABS1E0T5</accession>
<evidence type="ECO:0000256" key="1">
    <source>
        <dbReference type="ARBA" id="ARBA00022617"/>
    </source>
</evidence>
<keyword evidence="3 4" id="KW-0408">Iron</keyword>
<organism evidence="7 8">
    <name type="scientific">Rubrivivax gelatinosus</name>
    <name type="common">Rhodocyclus gelatinosus</name>
    <name type="synonym">Rhodopseudomonas gelatinosa</name>
    <dbReference type="NCBI Taxonomy" id="28068"/>
    <lineage>
        <taxon>Bacteria</taxon>
        <taxon>Pseudomonadati</taxon>
        <taxon>Pseudomonadota</taxon>
        <taxon>Betaproteobacteria</taxon>
        <taxon>Burkholderiales</taxon>
        <taxon>Sphaerotilaceae</taxon>
        <taxon>Rubrivivax</taxon>
    </lineage>
</organism>
<dbReference type="Gene3D" id="1.10.760.10">
    <property type="entry name" value="Cytochrome c-like domain"/>
    <property type="match status" value="1"/>
</dbReference>
<keyword evidence="1 4" id="KW-0349">Heme</keyword>
<evidence type="ECO:0000256" key="3">
    <source>
        <dbReference type="ARBA" id="ARBA00023004"/>
    </source>
</evidence>
<dbReference type="RefSeq" id="WP_200231323.1">
    <property type="nucleotide sequence ID" value="NZ_NRRT01000065.1"/>
</dbReference>
<proteinExistence type="predicted"/>